<proteinExistence type="predicted"/>
<dbReference type="Gene3D" id="3.40.630.30">
    <property type="match status" value="1"/>
</dbReference>
<dbReference type="STRING" id="1082479.SAMN05216241_102392"/>
<dbReference type="AlphaFoldDB" id="A0A1G7P0V2"/>
<accession>A0A1G7P0V2</accession>
<evidence type="ECO:0000313" key="3">
    <source>
        <dbReference type="Proteomes" id="UP000199415"/>
    </source>
</evidence>
<dbReference type="OrthoDB" id="7843527at2"/>
<keyword evidence="2" id="KW-0808">Transferase</keyword>
<reference evidence="2 3" key="1">
    <citation type="submission" date="2016-10" db="EMBL/GenBank/DDBJ databases">
        <authorList>
            <person name="de Groot N.N."/>
        </authorList>
    </citation>
    <scope>NUCLEOTIDE SEQUENCE [LARGE SCALE GENOMIC DNA]</scope>
    <source>
        <strain evidence="2 3">DSM 25584</strain>
    </source>
</reference>
<dbReference type="Pfam" id="PF00583">
    <property type="entry name" value="Acetyltransf_1"/>
    <property type="match status" value="1"/>
</dbReference>
<dbReference type="Proteomes" id="UP000199415">
    <property type="component" value="Unassembled WGS sequence"/>
</dbReference>
<name>A0A1G7P0V2_9PROT</name>
<dbReference type="PROSITE" id="PS51186">
    <property type="entry name" value="GNAT"/>
    <property type="match status" value="1"/>
</dbReference>
<evidence type="ECO:0000313" key="2">
    <source>
        <dbReference type="EMBL" id="SDF79942.1"/>
    </source>
</evidence>
<organism evidence="2 3">
    <name type="scientific">Limimonas halophila</name>
    <dbReference type="NCBI Taxonomy" id="1082479"/>
    <lineage>
        <taxon>Bacteria</taxon>
        <taxon>Pseudomonadati</taxon>
        <taxon>Pseudomonadota</taxon>
        <taxon>Alphaproteobacteria</taxon>
        <taxon>Rhodospirillales</taxon>
        <taxon>Rhodovibrionaceae</taxon>
        <taxon>Limimonas</taxon>
    </lineage>
</organism>
<dbReference type="CDD" id="cd04301">
    <property type="entry name" value="NAT_SF"/>
    <property type="match status" value="1"/>
</dbReference>
<gene>
    <name evidence="2" type="ORF">SAMN05216241_102392</name>
</gene>
<dbReference type="EMBL" id="FNCE01000002">
    <property type="protein sequence ID" value="SDF79942.1"/>
    <property type="molecule type" value="Genomic_DNA"/>
</dbReference>
<protein>
    <submittedName>
        <fullName evidence="2">Acetyltransferase (GNAT) family protein</fullName>
    </submittedName>
</protein>
<evidence type="ECO:0000259" key="1">
    <source>
        <dbReference type="PROSITE" id="PS51186"/>
    </source>
</evidence>
<keyword evidence="3" id="KW-1185">Reference proteome</keyword>
<dbReference type="GO" id="GO:0016747">
    <property type="term" value="F:acyltransferase activity, transferring groups other than amino-acyl groups"/>
    <property type="evidence" value="ECO:0007669"/>
    <property type="project" value="InterPro"/>
</dbReference>
<sequence length="196" mass="21435">MAESQFPDGAVVRRLWPPERPLLEAHLLRLDACDRRMRFCAPTGDDAIRRYVHAIDWMNSDVVGCFLDGELRGAAELVRMPGAAVTTAEASVSVERAVRGRGLGTALVGRLLLIARNRVVRRVEMLCLAENAMMRRIARRHGGEITHDNGQLASRIATPWPSLSSLLEEATAESTALARVGFDLTAPRPQADAAEA</sequence>
<dbReference type="InterPro" id="IPR016181">
    <property type="entry name" value="Acyl_CoA_acyltransferase"/>
</dbReference>
<feature type="domain" description="N-acetyltransferase" evidence="1">
    <location>
        <begin position="17"/>
        <end position="173"/>
    </location>
</feature>
<dbReference type="SUPFAM" id="SSF55729">
    <property type="entry name" value="Acyl-CoA N-acyltransferases (Nat)"/>
    <property type="match status" value="1"/>
</dbReference>
<dbReference type="RefSeq" id="WP_143006161.1">
    <property type="nucleotide sequence ID" value="NZ_FNCE01000002.1"/>
</dbReference>
<dbReference type="InterPro" id="IPR000182">
    <property type="entry name" value="GNAT_dom"/>
</dbReference>